<sequence>MRFPITSLVVAATGVLGSVTTVTVTVTAPVIVSSASNVPNPLSTLSHVRPSGVPHTASSSIPIIPGGPVSVSSGLSSAIPTASASSGFSTVVLPSSLPITGTGIPPVSIPGTILSSISSAAVSIPSITPVVPTDSLSTSASATAPPASTSTQPSKGMKLTVGWGAAIAALAVPLLL</sequence>
<evidence type="ECO:0000313" key="2">
    <source>
        <dbReference type="EMBL" id="KAF4611571.1"/>
    </source>
</evidence>
<name>A0A8H4QIT2_9AGAR</name>
<feature type="region of interest" description="Disordered" evidence="1">
    <location>
        <begin position="135"/>
        <end position="155"/>
    </location>
</feature>
<organism evidence="2 3">
    <name type="scientific">Agrocybe pediades</name>
    <dbReference type="NCBI Taxonomy" id="84607"/>
    <lineage>
        <taxon>Eukaryota</taxon>
        <taxon>Fungi</taxon>
        <taxon>Dikarya</taxon>
        <taxon>Basidiomycota</taxon>
        <taxon>Agaricomycotina</taxon>
        <taxon>Agaricomycetes</taxon>
        <taxon>Agaricomycetidae</taxon>
        <taxon>Agaricales</taxon>
        <taxon>Agaricineae</taxon>
        <taxon>Strophariaceae</taxon>
        <taxon>Agrocybe</taxon>
    </lineage>
</organism>
<evidence type="ECO:0000256" key="1">
    <source>
        <dbReference type="SAM" id="MobiDB-lite"/>
    </source>
</evidence>
<proteinExistence type="predicted"/>
<accession>A0A8H4QIT2</accession>
<dbReference type="Proteomes" id="UP000521872">
    <property type="component" value="Unassembled WGS sequence"/>
</dbReference>
<keyword evidence="3" id="KW-1185">Reference proteome</keyword>
<feature type="compositionally biased region" description="Low complexity" evidence="1">
    <location>
        <begin position="135"/>
        <end position="154"/>
    </location>
</feature>
<gene>
    <name evidence="2" type="ORF">D9613_003621</name>
</gene>
<reference evidence="2 3" key="1">
    <citation type="submission" date="2019-12" db="EMBL/GenBank/DDBJ databases">
        <authorList>
            <person name="Floudas D."/>
            <person name="Bentzer J."/>
            <person name="Ahren D."/>
            <person name="Johansson T."/>
            <person name="Persson P."/>
            <person name="Tunlid A."/>
        </authorList>
    </citation>
    <scope>NUCLEOTIDE SEQUENCE [LARGE SCALE GENOMIC DNA]</scope>
    <source>
        <strain evidence="2 3">CBS 102.39</strain>
    </source>
</reference>
<dbReference type="AlphaFoldDB" id="A0A8H4QIT2"/>
<protein>
    <submittedName>
        <fullName evidence="2">Uncharacterized protein</fullName>
    </submittedName>
</protein>
<dbReference type="EMBL" id="JAACJL010000057">
    <property type="protein sequence ID" value="KAF4611571.1"/>
    <property type="molecule type" value="Genomic_DNA"/>
</dbReference>
<comment type="caution">
    <text evidence="2">The sequence shown here is derived from an EMBL/GenBank/DDBJ whole genome shotgun (WGS) entry which is preliminary data.</text>
</comment>
<evidence type="ECO:0000313" key="3">
    <source>
        <dbReference type="Proteomes" id="UP000521872"/>
    </source>
</evidence>